<protein>
    <recommendedName>
        <fullName evidence="3">Isopenicillin N synthase-like Fe(2+) 2OG dioxygenase domain-containing protein</fullName>
    </recommendedName>
</protein>
<dbReference type="AlphaFoldDB" id="A0A836CHQ9"/>
<evidence type="ECO:0000256" key="2">
    <source>
        <dbReference type="SAM" id="SignalP"/>
    </source>
</evidence>
<dbReference type="InterPro" id="IPR027443">
    <property type="entry name" value="IPNS-like_sf"/>
</dbReference>
<keyword evidence="5" id="KW-1185">Reference proteome</keyword>
<feature type="chain" id="PRO_5032419565" description="Isopenicillin N synthase-like Fe(2+) 2OG dioxygenase domain-containing protein" evidence="2">
    <location>
        <begin position="29"/>
        <end position="405"/>
    </location>
</feature>
<feature type="signal peptide" evidence="2">
    <location>
        <begin position="1"/>
        <end position="28"/>
    </location>
</feature>
<feature type="region of interest" description="Disordered" evidence="1">
    <location>
        <begin position="189"/>
        <end position="214"/>
    </location>
</feature>
<name>A0A836CHQ9_9STRA</name>
<keyword evidence="2" id="KW-0732">Signal</keyword>
<dbReference type="EMBL" id="JAFCMP010000124">
    <property type="protein sequence ID" value="KAG5185663.1"/>
    <property type="molecule type" value="Genomic_DNA"/>
</dbReference>
<dbReference type="Pfam" id="PF03171">
    <property type="entry name" value="2OG-FeII_Oxy"/>
    <property type="match status" value="1"/>
</dbReference>
<gene>
    <name evidence="4" type="ORF">JKP88DRAFT_276577</name>
</gene>
<sequence length="405" mass="41560">MAMLAMRTHSARAAVFLMLWCWFGCAAGAAALATGTPAAAAVDRAAVDRAAMLKQHRMDLSLATNHYAVVRLPEAEPLEDMWRQLQRFFVESGDEDAKTRLAGEMDNINGQVLGYAKLDENEFLETRLDRSGRLRPPVSALDGFEAALIRARLALSRVAAAVVAAAARDCGIAPTELCALMDGDDSYVETVPGSGPGNDPEARNGVAAAAERAAATRMSETVHRLCRYSPPEPEHTAAESAAEGEGPVESSGESSGETSSSVSVTFGAHTDTTMVTLVPCSVPGIQVHTRGGGWVGPEGSPCIARGRDVAVLSGELLQALSAGKFPAAVHRVVAGAQGRLSAPLLVRERAGASVAAAALLGSGGGGGDGGGNGSGSVAAALRALDGIAMEALHAGLNDKSVDDEP</sequence>
<accession>A0A836CHQ9</accession>
<feature type="compositionally biased region" description="Low complexity" evidence="1">
    <location>
        <begin position="203"/>
        <end position="214"/>
    </location>
</feature>
<feature type="compositionally biased region" description="Low complexity" evidence="1">
    <location>
        <begin position="238"/>
        <end position="263"/>
    </location>
</feature>
<evidence type="ECO:0000259" key="3">
    <source>
        <dbReference type="Pfam" id="PF03171"/>
    </source>
</evidence>
<evidence type="ECO:0000313" key="4">
    <source>
        <dbReference type="EMBL" id="KAG5185663.1"/>
    </source>
</evidence>
<dbReference type="OrthoDB" id="201870at2759"/>
<reference evidence="4" key="1">
    <citation type="submission" date="2021-02" db="EMBL/GenBank/DDBJ databases">
        <title>First Annotated Genome of the Yellow-green Alga Tribonema minus.</title>
        <authorList>
            <person name="Mahan K.M."/>
        </authorList>
    </citation>
    <scope>NUCLEOTIDE SEQUENCE</scope>
    <source>
        <strain evidence="4">UTEX B ZZ1240</strain>
    </source>
</reference>
<feature type="region of interest" description="Disordered" evidence="1">
    <location>
        <begin position="228"/>
        <end position="263"/>
    </location>
</feature>
<dbReference type="Proteomes" id="UP000664859">
    <property type="component" value="Unassembled WGS sequence"/>
</dbReference>
<comment type="caution">
    <text evidence="4">The sequence shown here is derived from an EMBL/GenBank/DDBJ whole genome shotgun (WGS) entry which is preliminary data.</text>
</comment>
<feature type="domain" description="Isopenicillin N synthase-like Fe(2+) 2OG dioxygenase" evidence="3">
    <location>
        <begin position="263"/>
        <end position="346"/>
    </location>
</feature>
<dbReference type="InterPro" id="IPR044861">
    <property type="entry name" value="IPNS-like_FE2OG_OXY"/>
</dbReference>
<dbReference type="Gene3D" id="2.60.120.330">
    <property type="entry name" value="B-lactam Antibiotic, Isopenicillin N Synthase, Chain"/>
    <property type="match status" value="1"/>
</dbReference>
<proteinExistence type="predicted"/>
<dbReference type="SUPFAM" id="SSF51197">
    <property type="entry name" value="Clavaminate synthase-like"/>
    <property type="match status" value="1"/>
</dbReference>
<evidence type="ECO:0000313" key="5">
    <source>
        <dbReference type="Proteomes" id="UP000664859"/>
    </source>
</evidence>
<organism evidence="4 5">
    <name type="scientific">Tribonema minus</name>
    <dbReference type="NCBI Taxonomy" id="303371"/>
    <lineage>
        <taxon>Eukaryota</taxon>
        <taxon>Sar</taxon>
        <taxon>Stramenopiles</taxon>
        <taxon>Ochrophyta</taxon>
        <taxon>PX clade</taxon>
        <taxon>Xanthophyceae</taxon>
        <taxon>Tribonematales</taxon>
        <taxon>Tribonemataceae</taxon>
        <taxon>Tribonema</taxon>
    </lineage>
</organism>
<evidence type="ECO:0000256" key="1">
    <source>
        <dbReference type="SAM" id="MobiDB-lite"/>
    </source>
</evidence>